<protein>
    <submittedName>
        <fullName evidence="1">Uncharacterized protein</fullName>
    </submittedName>
</protein>
<keyword evidence="2" id="KW-1185">Reference proteome</keyword>
<gene>
    <name evidence="1" type="ORF">NPIL_22261</name>
</gene>
<evidence type="ECO:0000313" key="2">
    <source>
        <dbReference type="Proteomes" id="UP000887013"/>
    </source>
</evidence>
<dbReference type="AlphaFoldDB" id="A0A8X6UIG8"/>
<proteinExistence type="predicted"/>
<comment type="caution">
    <text evidence="1">The sequence shown here is derived from an EMBL/GenBank/DDBJ whole genome shotgun (WGS) entry which is preliminary data.</text>
</comment>
<organism evidence="1 2">
    <name type="scientific">Nephila pilipes</name>
    <name type="common">Giant wood spider</name>
    <name type="synonym">Nephila maculata</name>
    <dbReference type="NCBI Taxonomy" id="299642"/>
    <lineage>
        <taxon>Eukaryota</taxon>
        <taxon>Metazoa</taxon>
        <taxon>Ecdysozoa</taxon>
        <taxon>Arthropoda</taxon>
        <taxon>Chelicerata</taxon>
        <taxon>Arachnida</taxon>
        <taxon>Araneae</taxon>
        <taxon>Araneomorphae</taxon>
        <taxon>Entelegynae</taxon>
        <taxon>Araneoidea</taxon>
        <taxon>Nephilidae</taxon>
        <taxon>Nephila</taxon>
    </lineage>
</organism>
<dbReference type="EMBL" id="BMAW01081339">
    <property type="protein sequence ID" value="GFU24039.1"/>
    <property type="molecule type" value="Genomic_DNA"/>
</dbReference>
<evidence type="ECO:0000313" key="1">
    <source>
        <dbReference type="EMBL" id="GFU24039.1"/>
    </source>
</evidence>
<name>A0A8X6UIG8_NEPPI</name>
<dbReference type="Proteomes" id="UP000887013">
    <property type="component" value="Unassembled WGS sequence"/>
</dbReference>
<sequence length="83" mass="8667">MDTACMVPLQDPAGQCSEYGMDDFHSEILPVSGCGNGVFGSLAGSYRPVQGDYGNIGTRTGSYRSLGEMFGVMAYAASVDLSV</sequence>
<reference evidence="1" key="1">
    <citation type="submission" date="2020-08" db="EMBL/GenBank/DDBJ databases">
        <title>Multicomponent nature underlies the extraordinary mechanical properties of spider dragline silk.</title>
        <authorList>
            <person name="Kono N."/>
            <person name="Nakamura H."/>
            <person name="Mori M."/>
            <person name="Yoshida Y."/>
            <person name="Ohtoshi R."/>
            <person name="Malay A.D."/>
            <person name="Moran D.A.P."/>
            <person name="Tomita M."/>
            <person name="Numata K."/>
            <person name="Arakawa K."/>
        </authorList>
    </citation>
    <scope>NUCLEOTIDE SEQUENCE</scope>
</reference>
<accession>A0A8X6UIG8</accession>